<sequence>MPRCCQFIVFSILLLQFCSVHCQVFGEDDWPYDRMPKLDDQPCIDKNCEVACRLYEGKYSGFCRGFDHICGCVGAPPGVDWP</sequence>
<organism evidence="3 5">
    <name type="scientific">Bursaphelenchus xylophilus</name>
    <name type="common">Pinewood nematode worm</name>
    <name type="synonym">Aphelenchoides xylophilus</name>
    <dbReference type="NCBI Taxonomy" id="6326"/>
    <lineage>
        <taxon>Eukaryota</taxon>
        <taxon>Metazoa</taxon>
        <taxon>Ecdysozoa</taxon>
        <taxon>Nematoda</taxon>
        <taxon>Chromadorea</taxon>
        <taxon>Rhabditida</taxon>
        <taxon>Tylenchina</taxon>
        <taxon>Tylenchomorpha</taxon>
        <taxon>Aphelenchoidea</taxon>
        <taxon>Aphelenchoididae</taxon>
        <taxon>Bursaphelenchus</taxon>
    </lineage>
</organism>
<dbReference type="Proteomes" id="UP000582659">
    <property type="component" value="Unassembled WGS sequence"/>
</dbReference>
<evidence type="ECO:0000313" key="2">
    <source>
        <dbReference type="EMBL" id="CAD5232697.1"/>
    </source>
</evidence>
<dbReference type="AlphaFoldDB" id="A0A1I7RMS7"/>
<dbReference type="EMBL" id="CAJFDI010000005">
    <property type="protein sequence ID" value="CAD5232697.1"/>
    <property type="molecule type" value="Genomic_DNA"/>
</dbReference>
<name>A0A1I7RMS7_BURXY</name>
<accession>A0A1I7RMS7</accession>
<dbReference type="WBParaSite" id="BXY_0201300.1">
    <property type="protein sequence ID" value="BXY_0201300.1"/>
    <property type="gene ID" value="BXY_0201300"/>
</dbReference>
<reference evidence="5" key="1">
    <citation type="submission" date="2016-11" db="UniProtKB">
        <authorList>
            <consortium name="WormBaseParasite"/>
        </authorList>
    </citation>
    <scope>IDENTIFICATION</scope>
</reference>
<gene>
    <name evidence="2" type="ORF">BXYJ_LOCUS12788</name>
</gene>
<proteinExistence type="predicted"/>
<protein>
    <submittedName>
        <fullName evidence="2">(pine wood nematode) hypothetical protein</fullName>
    </submittedName>
</protein>
<evidence type="ECO:0000313" key="3">
    <source>
        <dbReference type="Proteomes" id="UP000095284"/>
    </source>
</evidence>
<reference evidence="2" key="2">
    <citation type="submission" date="2020-09" db="EMBL/GenBank/DDBJ databases">
        <authorList>
            <person name="Kikuchi T."/>
        </authorList>
    </citation>
    <scope>NUCLEOTIDE SEQUENCE</scope>
    <source>
        <strain evidence="2">Ka4C1</strain>
    </source>
</reference>
<evidence type="ECO:0000313" key="4">
    <source>
        <dbReference type="Proteomes" id="UP000659654"/>
    </source>
</evidence>
<keyword evidence="4" id="KW-1185">Reference proteome</keyword>
<evidence type="ECO:0000256" key="1">
    <source>
        <dbReference type="SAM" id="SignalP"/>
    </source>
</evidence>
<dbReference type="Proteomes" id="UP000095284">
    <property type="component" value="Unplaced"/>
</dbReference>
<feature type="chain" id="PRO_5036308614" evidence="1">
    <location>
        <begin position="23"/>
        <end position="82"/>
    </location>
</feature>
<keyword evidence="1" id="KW-0732">Signal</keyword>
<dbReference type="EMBL" id="CAJFCV020000005">
    <property type="protein sequence ID" value="CAG9125512.1"/>
    <property type="molecule type" value="Genomic_DNA"/>
</dbReference>
<feature type="signal peptide" evidence="1">
    <location>
        <begin position="1"/>
        <end position="22"/>
    </location>
</feature>
<dbReference type="Proteomes" id="UP000659654">
    <property type="component" value="Unassembled WGS sequence"/>
</dbReference>
<evidence type="ECO:0000313" key="5">
    <source>
        <dbReference type="WBParaSite" id="BXY_0201300.1"/>
    </source>
</evidence>